<evidence type="ECO:0000313" key="2">
    <source>
        <dbReference type="Proteomes" id="UP001345013"/>
    </source>
</evidence>
<sequence length="208" mass="23430">MSANKVDFVPNLTFVTITGPTLGNINAKAMRAHTTRANFTRRRLRLVREYADQKACAAHVEPHQAKEDDQTTDRNQAVDIQLPVFSHPSLDQRLNGKDAFLINHLTRAMQKLHLVTNIPASDTALAVMQSDWARFLPDPTMLDVSLYWARNLYATRLQHRAVQFVVDTYKGRAIRSVRERLNDGSDSLTDSLVAAVLILTVLDVRLAI</sequence>
<reference evidence="1 2" key="1">
    <citation type="submission" date="2023-08" db="EMBL/GenBank/DDBJ databases">
        <title>Black Yeasts Isolated from many extreme environments.</title>
        <authorList>
            <person name="Coleine C."/>
            <person name="Stajich J.E."/>
            <person name="Selbmann L."/>
        </authorList>
    </citation>
    <scope>NUCLEOTIDE SEQUENCE [LARGE SCALE GENOMIC DNA]</scope>
    <source>
        <strain evidence="1 2">CCFEE 5885</strain>
    </source>
</reference>
<evidence type="ECO:0000313" key="1">
    <source>
        <dbReference type="EMBL" id="KAK5089758.1"/>
    </source>
</evidence>
<comment type="caution">
    <text evidence="1">The sequence shown here is derived from an EMBL/GenBank/DDBJ whole genome shotgun (WGS) entry which is preliminary data.</text>
</comment>
<keyword evidence="2" id="KW-1185">Reference proteome</keyword>
<proteinExistence type="predicted"/>
<dbReference type="Proteomes" id="UP001345013">
    <property type="component" value="Unassembled WGS sequence"/>
</dbReference>
<name>A0ABR0K9D0_9EURO</name>
<organism evidence="1 2">
    <name type="scientific">Lithohypha guttulata</name>
    <dbReference type="NCBI Taxonomy" id="1690604"/>
    <lineage>
        <taxon>Eukaryota</taxon>
        <taxon>Fungi</taxon>
        <taxon>Dikarya</taxon>
        <taxon>Ascomycota</taxon>
        <taxon>Pezizomycotina</taxon>
        <taxon>Eurotiomycetes</taxon>
        <taxon>Chaetothyriomycetidae</taxon>
        <taxon>Chaetothyriales</taxon>
        <taxon>Trichomeriaceae</taxon>
        <taxon>Lithohypha</taxon>
    </lineage>
</organism>
<dbReference type="EMBL" id="JAVRRG010000071">
    <property type="protein sequence ID" value="KAK5089758.1"/>
    <property type="molecule type" value="Genomic_DNA"/>
</dbReference>
<gene>
    <name evidence="1" type="ORF">LTR24_005919</name>
</gene>
<accession>A0ABR0K9D0</accession>
<protein>
    <submittedName>
        <fullName evidence="1">Uncharacterized protein</fullName>
    </submittedName>
</protein>